<dbReference type="InterPro" id="IPR025411">
    <property type="entry name" value="DUF4136"/>
</dbReference>
<dbReference type="Gene3D" id="3.30.160.670">
    <property type="match status" value="1"/>
</dbReference>
<dbReference type="Proteomes" id="UP000010321">
    <property type="component" value="Unassembled WGS sequence"/>
</dbReference>
<keyword evidence="1" id="KW-0812">Transmembrane</keyword>
<reference evidence="3 4" key="1">
    <citation type="submission" date="2011-02" db="EMBL/GenBank/DDBJ databases">
        <authorList>
            <person name="Weinstock G."/>
            <person name="Sodergren E."/>
            <person name="Clifton S."/>
            <person name="Fulton L."/>
            <person name="Fulton B."/>
            <person name="Courtney L."/>
            <person name="Fronick C."/>
            <person name="Harrison M."/>
            <person name="Strong C."/>
            <person name="Farmer C."/>
            <person name="Delahaunty K."/>
            <person name="Markovic C."/>
            <person name="Hall O."/>
            <person name="Minx P."/>
            <person name="Tomlinson C."/>
            <person name="Mitreva M."/>
            <person name="Hou S."/>
            <person name="Chen J."/>
            <person name="Wollam A."/>
            <person name="Pepin K.H."/>
            <person name="Johnson M."/>
            <person name="Bhonagiri V."/>
            <person name="Zhang X."/>
            <person name="Suruliraj S."/>
            <person name="Warren W."/>
            <person name="Chinwalla A."/>
            <person name="Mardis E.R."/>
            <person name="Wilson R.K."/>
        </authorList>
    </citation>
    <scope>NUCLEOTIDE SEQUENCE [LARGE SCALE GENOMIC DNA]</scope>
    <source>
        <strain evidence="3 4">YIT 12056</strain>
    </source>
</reference>
<protein>
    <recommendedName>
        <fullName evidence="2">DUF4136 domain-containing protein</fullName>
    </recommendedName>
</protein>
<keyword evidence="4" id="KW-1185">Reference proteome</keyword>
<feature type="transmembrane region" description="Helical" evidence="1">
    <location>
        <begin position="12"/>
        <end position="34"/>
    </location>
</feature>
<keyword evidence="1" id="KW-0472">Membrane</keyword>
<dbReference type="EMBL" id="AFBM01000027">
    <property type="protein sequence ID" value="EGF50942.1"/>
    <property type="molecule type" value="Genomic_DNA"/>
</dbReference>
<feature type="domain" description="DUF4136" evidence="2">
    <location>
        <begin position="88"/>
        <end position="260"/>
    </location>
</feature>
<evidence type="ECO:0000313" key="4">
    <source>
        <dbReference type="Proteomes" id="UP000010321"/>
    </source>
</evidence>
<comment type="caution">
    <text evidence="3">The sequence shown here is derived from an EMBL/GenBank/DDBJ whole genome shotgun (WGS) entry which is preliminary data.</text>
</comment>
<evidence type="ECO:0000256" key="1">
    <source>
        <dbReference type="SAM" id="Phobius"/>
    </source>
</evidence>
<keyword evidence="1" id="KW-1133">Transmembrane helix</keyword>
<evidence type="ECO:0000259" key="2">
    <source>
        <dbReference type="Pfam" id="PF13590"/>
    </source>
</evidence>
<dbReference type="Pfam" id="PF13590">
    <property type="entry name" value="DUF4136"/>
    <property type="match status" value="1"/>
</dbReference>
<feature type="transmembrane region" description="Helical" evidence="1">
    <location>
        <begin position="55"/>
        <end position="72"/>
    </location>
</feature>
<organism evidence="3 4">
    <name type="scientific">Bacteroides clarus YIT 12056</name>
    <dbReference type="NCBI Taxonomy" id="762984"/>
    <lineage>
        <taxon>Bacteria</taxon>
        <taxon>Pseudomonadati</taxon>
        <taxon>Bacteroidota</taxon>
        <taxon>Bacteroidia</taxon>
        <taxon>Bacteroidales</taxon>
        <taxon>Bacteroidaceae</taxon>
        <taxon>Bacteroides</taxon>
    </lineage>
</organism>
<proteinExistence type="predicted"/>
<accession>A0ABN0CM65</accession>
<sequence length="271" mass="31629">MMYLPYIHHPISLSFAAHLTHLFLNLLFFILFFLQKPKVPIGQEFIFNLNNYRSMKKFIPLLLAVFAIAFVSCEKDPDMDKLDSKYLVYTNYDTKADFKAFETYYLPDSILVIGNSKDAEYWKDESAQEILSAYVTNMNNRGYLRVDNREDADLGLQVSYVKSTYYFTDYGRPEWWWNYPGYWDAPYWGNWGGWYYPYAVNYAYSTGSFITELLNLDAPQGEKEKLPVLWTSYMSGLLSGSTSFNTKMAVEGVNQSFTQSAYLNRMSAQPR</sequence>
<name>A0ABN0CM65_9BACE</name>
<gene>
    <name evidence="3" type="ORF">HMPREF9445_02257</name>
</gene>
<evidence type="ECO:0000313" key="3">
    <source>
        <dbReference type="EMBL" id="EGF50942.1"/>
    </source>
</evidence>